<dbReference type="Pfam" id="PF03695">
    <property type="entry name" value="UPF0149"/>
    <property type="match status" value="1"/>
</dbReference>
<name>A0ABM9FES1_9ENTR</name>
<dbReference type="SUPFAM" id="SSF101327">
    <property type="entry name" value="YgfB-like"/>
    <property type="match status" value="1"/>
</dbReference>
<sequence length="222" mass="24803">MKTGPLTESELEWLDETIEKHSTDKSILDVSELDGMLTAILSSPQDIEPADWLLAVWGGADSVPRWSADRERDHFINLTLQHMGDIAERLNDYPDQFEPLFGTREEEGQELTVVEEWCYGYMRGVGLSDWSGLPPALQEELDAIALHGDDENAAALDNFSADEYLASIDKIRPAALMLHGYWMAHPKVTPVQQPVRNEGKVGRNDPCPCGSGKKYKQCCANK</sequence>
<evidence type="ECO:0000313" key="1">
    <source>
        <dbReference type="EMBL" id="CAH6661740.1"/>
    </source>
</evidence>
<accession>A0ABM9FES1</accession>
<dbReference type="PANTHER" id="PTHR33747:SF9">
    <property type="entry name" value="METAL-BINDING PROTEIN"/>
    <property type="match status" value="1"/>
</dbReference>
<dbReference type="Proteomes" id="UP001152651">
    <property type="component" value="Unassembled WGS sequence"/>
</dbReference>
<comment type="caution">
    <text evidence="1">The sequence shown here is derived from an EMBL/GenBank/DDBJ whole genome shotgun (WGS) entry which is preliminary data.</text>
</comment>
<protein>
    <submittedName>
        <fullName evidence="1">YecA family protein</fullName>
    </submittedName>
</protein>
<dbReference type="Pfam" id="PF02810">
    <property type="entry name" value="SEC-C"/>
    <property type="match status" value="1"/>
</dbReference>
<dbReference type="EMBL" id="CALSBS010000028">
    <property type="protein sequence ID" value="CAH6661740.1"/>
    <property type="molecule type" value="Genomic_DNA"/>
</dbReference>
<dbReference type="NCBIfam" id="TIGR02292">
    <property type="entry name" value="ygfB_yecA"/>
    <property type="match status" value="1"/>
</dbReference>
<dbReference type="PANTHER" id="PTHR33747">
    <property type="entry name" value="UPF0225 PROTEIN SCO1677"/>
    <property type="match status" value="1"/>
</dbReference>
<dbReference type="InterPro" id="IPR011978">
    <property type="entry name" value="YgfB-like"/>
</dbReference>
<gene>
    <name evidence="1" type="ORF">FBBNIHIM_21740</name>
</gene>
<evidence type="ECO:0000313" key="2">
    <source>
        <dbReference type="Proteomes" id="UP001152651"/>
    </source>
</evidence>
<dbReference type="Gene3D" id="1.20.120.740">
    <property type="entry name" value="YgfB uncharacterised protein family UPF0149, PF03695"/>
    <property type="match status" value="1"/>
</dbReference>
<dbReference type="SUPFAM" id="SSF103642">
    <property type="entry name" value="Sec-C motif"/>
    <property type="match status" value="1"/>
</dbReference>
<dbReference type="NCBIfam" id="NF007704">
    <property type="entry name" value="PRK10396.1"/>
    <property type="match status" value="1"/>
</dbReference>
<organism evidence="1 2">
    <name type="scientific">Pseudocitrobacter vendiensis</name>
    <dbReference type="NCBI Taxonomy" id="2488306"/>
    <lineage>
        <taxon>Bacteria</taxon>
        <taxon>Pseudomonadati</taxon>
        <taxon>Pseudomonadota</taxon>
        <taxon>Gammaproteobacteria</taxon>
        <taxon>Enterobacterales</taxon>
        <taxon>Enterobacteriaceae</taxon>
        <taxon>Pseudocitrobacter</taxon>
    </lineage>
</organism>
<dbReference type="RefSeq" id="WP_149462863.1">
    <property type="nucleotide sequence ID" value="NZ_CALSBS010000028.1"/>
</dbReference>
<keyword evidence="2" id="KW-1185">Reference proteome</keyword>
<dbReference type="InterPro" id="IPR036255">
    <property type="entry name" value="YgfB-like_sf"/>
</dbReference>
<dbReference type="InterPro" id="IPR004027">
    <property type="entry name" value="SEC_C_motif"/>
</dbReference>
<proteinExistence type="predicted"/>
<reference evidence="1" key="1">
    <citation type="submission" date="2022-05" db="EMBL/GenBank/DDBJ databases">
        <authorList>
            <person name="Blom J."/>
        </authorList>
    </citation>
    <scope>NUCLEOTIDE SEQUENCE</scope>
    <source>
        <strain evidence="1">Type strain: CPO20170097</strain>
    </source>
</reference>